<dbReference type="EMBL" id="KN838582">
    <property type="protein sequence ID" value="KIK03244.1"/>
    <property type="molecule type" value="Genomic_DNA"/>
</dbReference>
<reference evidence="1 2" key="1">
    <citation type="submission" date="2014-04" db="EMBL/GenBank/DDBJ databases">
        <authorList>
            <consortium name="DOE Joint Genome Institute"/>
            <person name="Kuo A."/>
            <person name="Kohler A."/>
            <person name="Nagy L.G."/>
            <person name="Floudas D."/>
            <person name="Copeland A."/>
            <person name="Barry K.W."/>
            <person name="Cichocki N."/>
            <person name="Veneault-Fourrey C."/>
            <person name="LaButti K."/>
            <person name="Lindquist E.A."/>
            <person name="Lipzen A."/>
            <person name="Lundell T."/>
            <person name="Morin E."/>
            <person name="Murat C."/>
            <person name="Sun H."/>
            <person name="Tunlid A."/>
            <person name="Henrissat B."/>
            <person name="Grigoriev I.V."/>
            <person name="Hibbett D.S."/>
            <person name="Martin F."/>
            <person name="Nordberg H.P."/>
            <person name="Cantor M.N."/>
            <person name="Hua S.X."/>
        </authorList>
    </citation>
    <scope>NUCLEOTIDE SEQUENCE [LARGE SCALE GENOMIC DNA]</scope>
    <source>
        <strain evidence="1 2">LaAM-08-1</strain>
    </source>
</reference>
<protein>
    <submittedName>
        <fullName evidence="1">Uncharacterized protein</fullName>
    </submittedName>
</protein>
<dbReference type="Proteomes" id="UP000054477">
    <property type="component" value="Unassembled WGS sequence"/>
</dbReference>
<name>A0A0C9XP05_9AGAR</name>
<dbReference type="HOGENOM" id="CLU_3125277_0_0_1"/>
<accession>A0A0C9XP05</accession>
<sequence length="50" mass="5792">MLPISPNNAHIAIGVWQTPNLHICCPKLCLRAKEYQQTFLLRRSCLQKGW</sequence>
<evidence type="ECO:0000313" key="1">
    <source>
        <dbReference type="EMBL" id="KIK03244.1"/>
    </source>
</evidence>
<reference evidence="2" key="2">
    <citation type="submission" date="2015-01" db="EMBL/GenBank/DDBJ databases">
        <title>Evolutionary Origins and Diversification of the Mycorrhizal Mutualists.</title>
        <authorList>
            <consortium name="DOE Joint Genome Institute"/>
            <consortium name="Mycorrhizal Genomics Consortium"/>
            <person name="Kohler A."/>
            <person name="Kuo A."/>
            <person name="Nagy L.G."/>
            <person name="Floudas D."/>
            <person name="Copeland A."/>
            <person name="Barry K.W."/>
            <person name="Cichocki N."/>
            <person name="Veneault-Fourrey C."/>
            <person name="LaButti K."/>
            <person name="Lindquist E.A."/>
            <person name="Lipzen A."/>
            <person name="Lundell T."/>
            <person name="Morin E."/>
            <person name="Murat C."/>
            <person name="Riley R."/>
            <person name="Ohm R."/>
            <person name="Sun H."/>
            <person name="Tunlid A."/>
            <person name="Henrissat B."/>
            <person name="Grigoriev I.V."/>
            <person name="Hibbett D.S."/>
            <person name="Martin F."/>
        </authorList>
    </citation>
    <scope>NUCLEOTIDE SEQUENCE [LARGE SCALE GENOMIC DNA]</scope>
    <source>
        <strain evidence="2">LaAM-08-1</strain>
    </source>
</reference>
<keyword evidence="2" id="KW-1185">Reference proteome</keyword>
<organism evidence="1 2">
    <name type="scientific">Laccaria amethystina LaAM-08-1</name>
    <dbReference type="NCBI Taxonomy" id="1095629"/>
    <lineage>
        <taxon>Eukaryota</taxon>
        <taxon>Fungi</taxon>
        <taxon>Dikarya</taxon>
        <taxon>Basidiomycota</taxon>
        <taxon>Agaricomycotina</taxon>
        <taxon>Agaricomycetes</taxon>
        <taxon>Agaricomycetidae</taxon>
        <taxon>Agaricales</taxon>
        <taxon>Agaricineae</taxon>
        <taxon>Hydnangiaceae</taxon>
        <taxon>Laccaria</taxon>
    </lineage>
</organism>
<evidence type="ECO:0000313" key="2">
    <source>
        <dbReference type="Proteomes" id="UP000054477"/>
    </source>
</evidence>
<proteinExistence type="predicted"/>
<dbReference type="AlphaFoldDB" id="A0A0C9XP05"/>
<gene>
    <name evidence="1" type="ORF">K443DRAFT_484472</name>
</gene>